<name>A0A2C7ZMF3_9ACTN</name>
<evidence type="ECO:0000313" key="7">
    <source>
        <dbReference type="EMBL" id="SBN39883.1"/>
    </source>
</evidence>
<evidence type="ECO:0000256" key="2">
    <source>
        <dbReference type="ARBA" id="ARBA00022475"/>
    </source>
</evidence>
<gene>
    <name evidence="7" type="ORF">PFR_JS10_2240</name>
</gene>
<dbReference type="EMBL" id="LT576035">
    <property type="protein sequence ID" value="SBN39883.1"/>
    <property type="molecule type" value="Genomic_DNA"/>
</dbReference>
<organism evidence="7">
    <name type="scientific">Propionibacterium freudenreichii</name>
    <dbReference type="NCBI Taxonomy" id="1744"/>
    <lineage>
        <taxon>Bacteria</taxon>
        <taxon>Bacillati</taxon>
        <taxon>Actinomycetota</taxon>
        <taxon>Actinomycetes</taxon>
        <taxon>Propionibacteriales</taxon>
        <taxon>Propionibacteriaceae</taxon>
        <taxon>Propionibacterium</taxon>
    </lineage>
</organism>
<dbReference type="RefSeq" id="WP_080898951.1">
    <property type="nucleotide sequence ID" value="NZ_CCYQ01000041.1"/>
</dbReference>
<proteinExistence type="predicted"/>
<evidence type="ECO:0000256" key="4">
    <source>
        <dbReference type="ARBA" id="ARBA00022989"/>
    </source>
</evidence>
<evidence type="ECO:0000259" key="6">
    <source>
        <dbReference type="PROSITE" id="PS50850"/>
    </source>
</evidence>
<evidence type="ECO:0000256" key="5">
    <source>
        <dbReference type="ARBA" id="ARBA00023136"/>
    </source>
</evidence>
<dbReference type="GO" id="GO:0005886">
    <property type="term" value="C:plasma membrane"/>
    <property type="evidence" value="ECO:0007669"/>
    <property type="project" value="UniProtKB-SubCell"/>
</dbReference>
<dbReference type="GO" id="GO:0022857">
    <property type="term" value="F:transmembrane transporter activity"/>
    <property type="evidence" value="ECO:0007669"/>
    <property type="project" value="InterPro"/>
</dbReference>
<comment type="subcellular location">
    <subcellularLocation>
        <location evidence="1">Cell membrane</location>
        <topology evidence="1">Multi-pass membrane protein</topology>
    </subcellularLocation>
</comment>
<dbReference type="PROSITE" id="PS50850">
    <property type="entry name" value="MFS"/>
    <property type="match status" value="1"/>
</dbReference>
<dbReference type="InterPro" id="IPR011701">
    <property type="entry name" value="MFS"/>
</dbReference>
<accession>A0A2C7ZMF3</accession>
<protein>
    <submittedName>
        <fullName evidence="7">MFS transporter</fullName>
    </submittedName>
</protein>
<keyword evidence="5" id="KW-0472">Membrane</keyword>
<dbReference type="InterPro" id="IPR036259">
    <property type="entry name" value="MFS_trans_sf"/>
</dbReference>
<feature type="domain" description="Major facilitator superfamily (MFS) profile" evidence="6">
    <location>
        <begin position="1"/>
        <end position="414"/>
    </location>
</feature>
<dbReference type="GeneID" id="61223153"/>
<evidence type="ECO:0000256" key="1">
    <source>
        <dbReference type="ARBA" id="ARBA00004651"/>
    </source>
</evidence>
<keyword evidence="3" id="KW-0812">Transmembrane</keyword>
<keyword evidence="2" id="KW-1003">Cell membrane</keyword>
<sequence>MASSNQAGGAMQRAVRRDYLFWLTATTSDMLSRAVWSLALPFVIFALTSSTATAGLVQSLGQIAYLCVMLLGGALVDRISRRTGMVVRGLTGMVLWIGFGVLVWTHLLNLWILIAIFLTAQLLDGLFGMADNAALRSIVHDDEQFVQVTGINQGREAAVRIGGGPIGGLLYALGAAVPFLVSGALLGLVIASAKAIRADLRPPVVAENRPEQRRGIVRSVARSVAQGISFMWSQRIMRTLAITSLFINAAFSIVISTAMLGLLGAGYTALQLAYLETVYGVVMMLTAFVAARLVSRLPTGRLLIGAQLFMMVVAVGAAFWHSYAMLFLWLSLYGLVTPLFATSLSGYTFARTPDHLQGRVRSVAALLELSATMVIPAVAGWMVNSGHNTPSYLLGAVLALVGIIVVCVNPGARRLGPTRMWREDATENSLST</sequence>
<evidence type="ECO:0000256" key="3">
    <source>
        <dbReference type="ARBA" id="ARBA00022692"/>
    </source>
</evidence>
<dbReference type="InterPro" id="IPR020846">
    <property type="entry name" value="MFS_dom"/>
</dbReference>
<dbReference type="SUPFAM" id="SSF103473">
    <property type="entry name" value="MFS general substrate transporter"/>
    <property type="match status" value="1"/>
</dbReference>
<dbReference type="AlphaFoldDB" id="A0A2C7ZMF3"/>
<keyword evidence="4" id="KW-1133">Transmembrane helix</keyword>
<dbReference type="Pfam" id="PF07690">
    <property type="entry name" value="MFS_1"/>
    <property type="match status" value="1"/>
</dbReference>
<dbReference type="PANTHER" id="PTHR23513">
    <property type="entry name" value="INTEGRAL MEMBRANE EFFLUX PROTEIN-RELATED"/>
    <property type="match status" value="1"/>
</dbReference>
<dbReference type="PANTHER" id="PTHR23513:SF11">
    <property type="entry name" value="STAPHYLOFERRIN A TRANSPORTER"/>
    <property type="match status" value="1"/>
</dbReference>
<reference evidence="7" key="1">
    <citation type="submission" date="2016-05" db="EMBL/GenBank/DDBJ databases">
        <authorList>
            <person name="Lavstsen T."/>
            <person name="Jespersen J.S."/>
        </authorList>
    </citation>
    <scope>NUCLEOTIDE SEQUENCE</scope>
    <source>
        <strain evidence="7">PFRJS10</strain>
    </source>
</reference>
<dbReference type="Gene3D" id="1.20.1250.20">
    <property type="entry name" value="MFS general substrate transporter like domains"/>
    <property type="match status" value="1"/>
</dbReference>
<dbReference type="OrthoDB" id="3730532at2"/>